<sequence length="375" mass="40970">MKLRFLVAAAAIAGLAACGDRAATGSGADKATDTSKVVNVYNWSDYIADDSIPNFQKQTGIKVIYDVFDSNELLETKLLAGSSGYDIVVPTLNFLGRQIQAGVFLPLDKSRIPNYANLDPQMMARIARQDPGNEYAIPYMWGTTGIGYNVDKVKAAFGNTDIANSLDIVFKPENIAKLKDCGVTLLDTPSELIPITLNYLGEDPNSTDPAVIEKAAVLLRSIRPYVRNFHSSQYIDSLANGDTCLVVGWSGDIIQARDRAAEAGNGVNIAYAIPKEGAPQWFDMLAIPKDAKHVDEAYAFINYLLDPQVMANNSNFINYPNAVPKSMPLMDESITGDPTVYPPPEVASKLFTFAIVPPEVDRLYTRIWTELKTGK</sequence>
<accession>A0A0R0CIW7</accession>
<gene>
    <name evidence="7" type="ORF">ABB29_08315</name>
</gene>
<dbReference type="PATRIC" id="fig|344882.3.peg.3016"/>
<evidence type="ECO:0000256" key="3">
    <source>
        <dbReference type="ARBA" id="ARBA00022729"/>
    </source>
</evidence>
<reference evidence="7 8" key="1">
    <citation type="submission" date="2015-05" db="EMBL/GenBank/DDBJ databases">
        <title>Genome sequencing and analysis of members of genus Stenotrophomonas.</title>
        <authorList>
            <person name="Patil P.P."/>
            <person name="Midha S."/>
            <person name="Patil P.B."/>
        </authorList>
    </citation>
    <scope>NUCLEOTIDE SEQUENCE [LARGE SCALE GENOMIC DNA]</scope>
    <source>
        <strain evidence="7 8">DSM 21858</strain>
    </source>
</reference>
<dbReference type="PIRSF" id="PIRSF019574">
    <property type="entry name" value="Periplasmic_polyamine_BP"/>
    <property type="match status" value="1"/>
</dbReference>
<dbReference type="PRINTS" id="PR00909">
    <property type="entry name" value="SPERMDNBNDNG"/>
</dbReference>
<dbReference type="PROSITE" id="PS51257">
    <property type="entry name" value="PROKAR_LIPOPROTEIN"/>
    <property type="match status" value="1"/>
</dbReference>
<dbReference type="STRING" id="344882.ABB29_08315"/>
<evidence type="ECO:0000256" key="4">
    <source>
        <dbReference type="ARBA" id="ARBA00022764"/>
    </source>
</evidence>
<comment type="caution">
    <text evidence="7">The sequence shown here is derived from an EMBL/GenBank/DDBJ whole genome shotgun (WGS) entry which is preliminary data.</text>
</comment>
<feature type="signal peptide" evidence="6">
    <location>
        <begin position="1"/>
        <end position="22"/>
    </location>
</feature>
<organism evidence="7 8">
    <name type="scientific">Pseudoxanthomonas dokdonensis</name>
    <dbReference type="NCBI Taxonomy" id="344882"/>
    <lineage>
        <taxon>Bacteria</taxon>
        <taxon>Pseudomonadati</taxon>
        <taxon>Pseudomonadota</taxon>
        <taxon>Gammaproteobacteria</taxon>
        <taxon>Lysobacterales</taxon>
        <taxon>Lysobacteraceae</taxon>
        <taxon>Pseudoxanthomonas</taxon>
    </lineage>
</organism>
<evidence type="ECO:0000256" key="6">
    <source>
        <dbReference type="SAM" id="SignalP"/>
    </source>
</evidence>
<dbReference type="OrthoDB" id="9769319at2"/>
<dbReference type="GO" id="GO:0019808">
    <property type="term" value="F:polyamine binding"/>
    <property type="evidence" value="ECO:0007669"/>
    <property type="project" value="InterPro"/>
</dbReference>
<dbReference type="SUPFAM" id="SSF53850">
    <property type="entry name" value="Periplasmic binding protein-like II"/>
    <property type="match status" value="1"/>
</dbReference>
<dbReference type="CDD" id="cd13659">
    <property type="entry name" value="PBP2_PotF"/>
    <property type="match status" value="1"/>
</dbReference>
<keyword evidence="2 5" id="KW-0813">Transport</keyword>
<dbReference type="Pfam" id="PF13416">
    <property type="entry name" value="SBP_bac_8"/>
    <property type="match status" value="1"/>
</dbReference>
<dbReference type="Gene3D" id="3.40.190.10">
    <property type="entry name" value="Periplasmic binding protein-like II"/>
    <property type="match status" value="2"/>
</dbReference>
<keyword evidence="8" id="KW-1185">Reference proteome</keyword>
<dbReference type="RefSeq" id="WP_057658230.1">
    <property type="nucleotide sequence ID" value="NZ_LDJL01000008.1"/>
</dbReference>
<dbReference type="EMBL" id="LDJL01000008">
    <property type="protein sequence ID" value="KRG69853.1"/>
    <property type="molecule type" value="Genomic_DNA"/>
</dbReference>
<evidence type="ECO:0000256" key="2">
    <source>
        <dbReference type="ARBA" id="ARBA00022448"/>
    </source>
</evidence>
<dbReference type="InterPro" id="IPR001188">
    <property type="entry name" value="Sperm_putr-bd"/>
</dbReference>
<evidence type="ECO:0000313" key="7">
    <source>
        <dbReference type="EMBL" id="KRG69853.1"/>
    </source>
</evidence>
<evidence type="ECO:0000256" key="5">
    <source>
        <dbReference type="PIRNR" id="PIRNR019574"/>
    </source>
</evidence>
<dbReference type="AlphaFoldDB" id="A0A0R0CIW7"/>
<keyword evidence="4 5" id="KW-0574">Periplasm</keyword>
<comment type="subcellular location">
    <subcellularLocation>
        <location evidence="1 5">Periplasm</location>
    </subcellularLocation>
</comment>
<dbReference type="GO" id="GO:0042597">
    <property type="term" value="C:periplasmic space"/>
    <property type="evidence" value="ECO:0007669"/>
    <property type="project" value="UniProtKB-SubCell"/>
</dbReference>
<dbReference type="GO" id="GO:0015846">
    <property type="term" value="P:polyamine transport"/>
    <property type="evidence" value="ECO:0007669"/>
    <property type="project" value="InterPro"/>
</dbReference>
<protein>
    <recommendedName>
        <fullName evidence="5">Putrescine-binding periplasmic protein</fullName>
    </recommendedName>
</protein>
<keyword evidence="3 6" id="KW-0732">Signal</keyword>
<name>A0A0R0CIW7_9GAMM</name>
<proteinExistence type="inferred from homology"/>
<evidence type="ECO:0000313" key="8">
    <source>
        <dbReference type="Proteomes" id="UP000052052"/>
    </source>
</evidence>
<dbReference type="InterPro" id="IPR006059">
    <property type="entry name" value="SBP"/>
</dbReference>
<comment type="similarity">
    <text evidence="5">Belongs to the bacterial solute-binding protein PotD/PotF family.</text>
</comment>
<feature type="chain" id="PRO_5006394129" description="Putrescine-binding periplasmic protein" evidence="6">
    <location>
        <begin position="23"/>
        <end position="375"/>
    </location>
</feature>
<dbReference type="PANTHER" id="PTHR30222">
    <property type="entry name" value="SPERMIDINE/PUTRESCINE-BINDING PERIPLASMIC PROTEIN"/>
    <property type="match status" value="1"/>
</dbReference>
<comment type="function">
    <text evidence="5">Required for the activity of the bacterial periplasmic transport system of putrescine.</text>
</comment>
<evidence type="ECO:0000256" key="1">
    <source>
        <dbReference type="ARBA" id="ARBA00004418"/>
    </source>
</evidence>
<dbReference type="PANTHER" id="PTHR30222:SF12">
    <property type="entry name" value="NORSPERMIDINE SENSOR"/>
    <property type="match status" value="1"/>
</dbReference>
<dbReference type="Proteomes" id="UP000052052">
    <property type="component" value="Unassembled WGS sequence"/>
</dbReference>